<dbReference type="EMBL" id="CP059567">
    <property type="protein sequence ID" value="QMT39516.1"/>
    <property type="molecule type" value="Genomic_DNA"/>
</dbReference>
<accession>A0A7D7NAE8</accession>
<reference evidence="2 3" key="1">
    <citation type="submission" date="2020-07" db="EMBL/GenBank/DDBJ databases">
        <title>Genomic diversity of species in the Neisseriaceae family.</title>
        <authorList>
            <person name="Vincent A.T."/>
            <person name="Bernet E."/>
            <person name="Veyrier F.J."/>
        </authorList>
    </citation>
    <scope>NUCLEOTIDE SEQUENCE [LARGE SCALE GENOMIC DNA]</scope>
    <source>
        <strain evidence="2 3">DSM 22244</strain>
    </source>
</reference>
<dbReference type="KEGG" id="nsg:H3L94_06415"/>
<dbReference type="RefSeq" id="WP_182121341.1">
    <property type="nucleotide sequence ID" value="NZ_CP059567.1"/>
</dbReference>
<dbReference type="AlphaFoldDB" id="A0A7D7NAE8"/>
<feature type="transmembrane region" description="Helical" evidence="1">
    <location>
        <begin position="60"/>
        <end position="78"/>
    </location>
</feature>
<sequence length="83" mass="9323">MADLVYVLFVIGGVAVQVFHLYTFFSEAGHLNRWPGWQVILCLVFTGTLFIYFVSPSARLKGVLQLALILACFALVFVRSRLV</sequence>
<protein>
    <submittedName>
        <fullName evidence="2">Enterochelin ABC transporter</fullName>
    </submittedName>
</protein>
<evidence type="ECO:0000256" key="1">
    <source>
        <dbReference type="SAM" id="Phobius"/>
    </source>
</evidence>
<name>A0A7D7NAE8_9NEIS</name>
<keyword evidence="1" id="KW-0812">Transmembrane</keyword>
<proteinExistence type="predicted"/>
<dbReference type="Proteomes" id="UP000514752">
    <property type="component" value="Chromosome"/>
</dbReference>
<gene>
    <name evidence="2" type="ORF">H3L94_06415</name>
</gene>
<feature type="transmembrane region" description="Helical" evidence="1">
    <location>
        <begin position="37"/>
        <end position="54"/>
    </location>
</feature>
<feature type="transmembrane region" description="Helical" evidence="1">
    <location>
        <begin position="6"/>
        <end position="25"/>
    </location>
</feature>
<evidence type="ECO:0000313" key="2">
    <source>
        <dbReference type="EMBL" id="QMT39516.1"/>
    </source>
</evidence>
<evidence type="ECO:0000313" key="3">
    <source>
        <dbReference type="Proteomes" id="UP000514752"/>
    </source>
</evidence>
<keyword evidence="1" id="KW-0472">Membrane</keyword>
<organism evidence="2 3">
    <name type="scientific">Neisseria shayeganii</name>
    <dbReference type="NCBI Taxonomy" id="607712"/>
    <lineage>
        <taxon>Bacteria</taxon>
        <taxon>Pseudomonadati</taxon>
        <taxon>Pseudomonadota</taxon>
        <taxon>Betaproteobacteria</taxon>
        <taxon>Neisseriales</taxon>
        <taxon>Neisseriaceae</taxon>
        <taxon>Neisseria</taxon>
    </lineage>
</organism>
<keyword evidence="1" id="KW-1133">Transmembrane helix</keyword>